<reference evidence="3 4" key="1">
    <citation type="submission" date="2024-07" db="EMBL/GenBank/DDBJ databases">
        <authorList>
            <person name="Thanompreechachai J."/>
            <person name="Duangmal K."/>
        </authorList>
    </citation>
    <scope>NUCLEOTIDE SEQUENCE [LARGE SCALE GENOMIC DNA]</scope>
    <source>
        <strain evidence="3 4">TBRC 1896</strain>
    </source>
</reference>
<dbReference type="SUPFAM" id="SSF53474">
    <property type="entry name" value="alpha/beta-Hydrolases"/>
    <property type="match status" value="1"/>
</dbReference>
<dbReference type="InterPro" id="IPR050300">
    <property type="entry name" value="GDXG_lipolytic_enzyme"/>
</dbReference>
<dbReference type="GO" id="GO:0016787">
    <property type="term" value="F:hydrolase activity"/>
    <property type="evidence" value="ECO:0007669"/>
    <property type="project" value="UniProtKB-KW"/>
</dbReference>
<dbReference type="RefSeq" id="WP_370720048.1">
    <property type="nucleotide sequence ID" value="NZ_JBGGTQ010000008.1"/>
</dbReference>
<accession>A0ABV4I533</accession>
<evidence type="ECO:0000313" key="4">
    <source>
        <dbReference type="Proteomes" id="UP001566476"/>
    </source>
</evidence>
<dbReference type="InterPro" id="IPR013094">
    <property type="entry name" value="AB_hydrolase_3"/>
</dbReference>
<evidence type="ECO:0000259" key="2">
    <source>
        <dbReference type="Pfam" id="PF07859"/>
    </source>
</evidence>
<protein>
    <submittedName>
        <fullName evidence="3">Alpha/beta hydrolase</fullName>
    </submittedName>
</protein>
<sequence>MPTPSTCPVLDPRLTDEQAARLHAARALVDAALAPRHLAGLAVARARARRPPVLLPELGVGAQDLVVRGAAGPRPARRYVPDELRQSATVLFLHGGGWALGDLDTDDLLCRRLAAATGATVLSLSYRLAPEHPWPAALDDASAVLEALAAGRVPGLTGPLVVAGHGAGGQLAAVLALRARTGRVPPLAHVLLLCPLLDDDLDRDSHRRYGQGLGLSVDDLAWFWRMHVPDRAARHRSDVVPVRTGDLAGCASTTVVVAGADPVRDEGLAFASALARADVDVREVLVEGVPHAFLTTPGVAAGERAVLEAARHLTATLSADRVLDLRESVPQPR</sequence>
<organism evidence="3 4">
    <name type="scientific">Kineococcus mangrovi</name>
    <dbReference type="NCBI Taxonomy" id="1660183"/>
    <lineage>
        <taxon>Bacteria</taxon>
        <taxon>Bacillati</taxon>
        <taxon>Actinomycetota</taxon>
        <taxon>Actinomycetes</taxon>
        <taxon>Kineosporiales</taxon>
        <taxon>Kineosporiaceae</taxon>
        <taxon>Kineococcus</taxon>
    </lineage>
</organism>
<keyword evidence="4" id="KW-1185">Reference proteome</keyword>
<dbReference type="EMBL" id="JBGGTQ010000008">
    <property type="protein sequence ID" value="MEZ0493804.1"/>
    <property type="molecule type" value="Genomic_DNA"/>
</dbReference>
<dbReference type="Proteomes" id="UP001566476">
    <property type="component" value="Unassembled WGS sequence"/>
</dbReference>
<comment type="caution">
    <text evidence="3">The sequence shown here is derived from an EMBL/GenBank/DDBJ whole genome shotgun (WGS) entry which is preliminary data.</text>
</comment>
<name>A0ABV4I533_9ACTN</name>
<dbReference type="PANTHER" id="PTHR48081:SF8">
    <property type="entry name" value="ALPHA_BETA HYDROLASE FOLD-3 DOMAIN-CONTAINING PROTEIN-RELATED"/>
    <property type="match status" value="1"/>
</dbReference>
<dbReference type="PANTHER" id="PTHR48081">
    <property type="entry name" value="AB HYDROLASE SUPERFAMILY PROTEIN C4A8.06C"/>
    <property type="match status" value="1"/>
</dbReference>
<keyword evidence="1 3" id="KW-0378">Hydrolase</keyword>
<evidence type="ECO:0000313" key="3">
    <source>
        <dbReference type="EMBL" id="MEZ0493804.1"/>
    </source>
</evidence>
<proteinExistence type="predicted"/>
<gene>
    <name evidence="3" type="ORF">AB2L28_16315</name>
</gene>
<evidence type="ECO:0000256" key="1">
    <source>
        <dbReference type="ARBA" id="ARBA00022801"/>
    </source>
</evidence>
<dbReference type="Pfam" id="PF07859">
    <property type="entry name" value="Abhydrolase_3"/>
    <property type="match status" value="1"/>
</dbReference>
<dbReference type="Gene3D" id="3.40.50.1820">
    <property type="entry name" value="alpha/beta hydrolase"/>
    <property type="match status" value="1"/>
</dbReference>
<dbReference type="InterPro" id="IPR029058">
    <property type="entry name" value="AB_hydrolase_fold"/>
</dbReference>
<feature type="domain" description="Alpha/beta hydrolase fold-3" evidence="2">
    <location>
        <begin position="90"/>
        <end position="294"/>
    </location>
</feature>